<proteinExistence type="predicted"/>
<accession>A0ACB9C674</accession>
<gene>
    <name evidence="1" type="ORF">L6452_18395</name>
</gene>
<dbReference type="EMBL" id="CM042051">
    <property type="protein sequence ID" value="KAI3729730.1"/>
    <property type="molecule type" value="Genomic_DNA"/>
</dbReference>
<name>A0ACB9C674_ARCLA</name>
<evidence type="ECO:0000313" key="2">
    <source>
        <dbReference type="Proteomes" id="UP001055879"/>
    </source>
</evidence>
<reference evidence="1 2" key="2">
    <citation type="journal article" date="2022" name="Mol. Ecol. Resour.">
        <title>The genomes of chicory, endive, great burdock and yacon provide insights into Asteraceae paleo-polyploidization history and plant inulin production.</title>
        <authorList>
            <person name="Fan W."/>
            <person name="Wang S."/>
            <person name="Wang H."/>
            <person name="Wang A."/>
            <person name="Jiang F."/>
            <person name="Liu H."/>
            <person name="Zhao H."/>
            <person name="Xu D."/>
            <person name="Zhang Y."/>
        </authorList>
    </citation>
    <scope>NUCLEOTIDE SEQUENCE [LARGE SCALE GENOMIC DNA]</scope>
    <source>
        <strain evidence="2">cv. Niubang</strain>
    </source>
</reference>
<comment type="caution">
    <text evidence="1">The sequence shown here is derived from an EMBL/GenBank/DDBJ whole genome shotgun (WGS) entry which is preliminary data.</text>
</comment>
<protein>
    <submittedName>
        <fullName evidence="1">Uncharacterized protein</fullName>
    </submittedName>
</protein>
<organism evidence="1 2">
    <name type="scientific">Arctium lappa</name>
    <name type="common">Greater burdock</name>
    <name type="synonym">Lappa major</name>
    <dbReference type="NCBI Taxonomy" id="4217"/>
    <lineage>
        <taxon>Eukaryota</taxon>
        <taxon>Viridiplantae</taxon>
        <taxon>Streptophyta</taxon>
        <taxon>Embryophyta</taxon>
        <taxon>Tracheophyta</taxon>
        <taxon>Spermatophyta</taxon>
        <taxon>Magnoliopsida</taxon>
        <taxon>eudicotyledons</taxon>
        <taxon>Gunneridae</taxon>
        <taxon>Pentapetalae</taxon>
        <taxon>asterids</taxon>
        <taxon>campanulids</taxon>
        <taxon>Asterales</taxon>
        <taxon>Asteraceae</taxon>
        <taxon>Carduoideae</taxon>
        <taxon>Cardueae</taxon>
        <taxon>Arctiinae</taxon>
        <taxon>Arctium</taxon>
    </lineage>
</organism>
<dbReference type="Proteomes" id="UP001055879">
    <property type="component" value="Linkage Group LG05"/>
</dbReference>
<keyword evidence="2" id="KW-1185">Reference proteome</keyword>
<sequence>MPGLSDEQWKILMTTLDNKQTPSKWLTKDTSGYAEISEENTIPVEPNDDVGPSSSEGDTHVLTAWGTHKFQLTNMSQPTNMSQLMIHSGNLII</sequence>
<reference evidence="2" key="1">
    <citation type="journal article" date="2022" name="Mol. Ecol. Resour.">
        <title>The genomes of chicory, endive, great burdock and yacon provide insights into Asteraceae palaeo-polyploidization history and plant inulin production.</title>
        <authorList>
            <person name="Fan W."/>
            <person name="Wang S."/>
            <person name="Wang H."/>
            <person name="Wang A."/>
            <person name="Jiang F."/>
            <person name="Liu H."/>
            <person name="Zhao H."/>
            <person name="Xu D."/>
            <person name="Zhang Y."/>
        </authorList>
    </citation>
    <scope>NUCLEOTIDE SEQUENCE [LARGE SCALE GENOMIC DNA]</scope>
    <source>
        <strain evidence="2">cv. Niubang</strain>
    </source>
</reference>
<evidence type="ECO:0000313" key="1">
    <source>
        <dbReference type="EMBL" id="KAI3729730.1"/>
    </source>
</evidence>